<dbReference type="Pfam" id="PF01797">
    <property type="entry name" value="Y1_Tnp"/>
    <property type="match status" value="1"/>
</dbReference>
<dbReference type="InterPro" id="IPR036515">
    <property type="entry name" value="Transposase_17_sf"/>
</dbReference>
<dbReference type="PANTHER" id="PTHR33360:SF2">
    <property type="entry name" value="TRANSPOSASE FOR INSERTION SEQUENCE ELEMENT IS200"/>
    <property type="match status" value="1"/>
</dbReference>
<keyword evidence="3" id="KW-1185">Reference proteome</keyword>
<accession>A0A368V064</accession>
<sequence>MANTYHQMYVQTVFAVKYRDAVLEKKWRGTFFGVMGNLINETGCKNIIVNGVEDHVHCFIGLKPTWAVSDLMKIVKAKSSKWLNETNYLVSVHKVPFTALRH</sequence>
<dbReference type="Proteomes" id="UP000252733">
    <property type="component" value="Unassembled WGS sequence"/>
</dbReference>
<dbReference type="NCBIfam" id="NF033573">
    <property type="entry name" value="transpos_IS200"/>
    <property type="match status" value="1"/>
</dbReference>
<dbReference type="EMBL" id="QPIZ01000011">
    <property type="protein sequence ID" value="RCW34502.1"/>
    <property type="molecule type" value="Genomic_DNA"/>
</dbReference>
<protein>
    <submittedName>
        <fullName evidence="2">Transposase IS200 family protein</fullName>
    </submittedName>
</protein>
<feature type="domain" description="Transposase IS200-like" evidence="1">
    <location>
        <begin position="5"/>
        <end position="95"/>
    </location>
</feature>
<dbReference type="SMART" id="SM01321">
    <property type="entry name" value="Y1_Tnp"/>
    <property type="match status" value="1"/>
</dbReference>
<dbReference type="RefSeq" id="WP_258861593.1">
    <property type="nucleotide sequence ID" value="NZ_QPIZ01000011.1"/>
</dbReference>
<evidence type="ECO:0000313" key="2">
    <source>
        <dbReference type="EMBL" id="RCW34502.1"/>
    </source>
</evidence>
<comment type="caution">
    <text evidence="2">The sequence shown here is derived from an EMBL/GenBank/DDBJ whole genome shotgun (WGS) entry which is preliminary data.</text>
</comment>
<evidence type="ECO:0000313" key="3">
    <source>
        <dbReference type="Proteomes" id="UP000252733"/>
    </source>
</evidence>
<dbReference type="GO" id="GO:0006313">
    <property type="term" value="P:DNA transposition"/>
    <property type="evidence" value="ECO:0007669"/>
    <property type="project" value="InterPro"/>
</dbReference>
<dbReference type="PANTHER" id="PTHR33360">
    <property type="entry name" value="TRANSPOSASE FOR INSERTION SEQUENCE ELEMENT IS200"/>
    <property type="match status" value="1"/>
</dbReference>
<dbReference type="GO" id="GO:0004803">
    <property type="term" value="F:transposase activity"/>
    <property type="evidence" value="ECO:0007669"/>
    <property type="project" value="InterPro"/>
</dbReference>
<proteinExistence type="predicted"/>
<dbReference type="AlphaFoldDB" id="A0A368V064"/>
<dbReference type="Gene3D" id="3.30.70.1290">
    <property type="entry name" value="Transposase IS200-like"/>
    <property type="match status" value="1"/>
</dbReference>
<name>A0A368V064_9BACT</name>
<dbReference type="InterPro" id="IPR002686">
    <property type="entry name" value="Transposase_17"/>
</dbReference>
<gene>
    <name evidence="2" type="ORF">DFO77_1113</name>
</gene>
<organism evidence="2 3">
    <name type="scientific">Marinilabilia salmonicolor</name>
    <dbReference type="NCBI Taxonomy" id="989"/>
    <lineage>
        <taxon>Bacteria</taxon>
        <taxon>Pseudomonadati</taxon>
        <taxon>Bacteroidota</taxon>
        <taxon>Bacteroidia</taxon>
        <taxon>Marinilabiliales</taxon>
        <taxon>Marinilabiliaceae</taxon>
        <taxon>Marinilabilia</taxon>
    </lineage>
</organism>
<evidence type="ECO:0000259" key="1">
    <source>
        <dbReference type="SMART" id="SM01321"/>
    </source>
</evidence>
<reference evidence="2 3" key="1">
    <citation type="submission" date="2018-07" db="EMBL/GenBank/DDBJ databases">
        <title>Freshwater and sediment microbial communities from various areas in North America, analyzing microbe dynamics in response to fracking.</title>
        <authorList>
            <person name="Lamendella R."/>
        </authorList>
    </citation>
    <scope>NUCLEOTIDE SEQUENCE [LARGE SCALE GENOMIC DNA]</scope>
    <source>
        <strain evidence="2 3">160A</strain>
    </source>
</reference>
<dbReference type="SUPFAM" id="SSF143422">
    <property type="entry name" value="Transposase IS200-like"/>
    <property type="match status" value="1"/>
</dbReference>
<dbReference type="GO" id="GO:0003677">
    <property type="term" value="F:DNA binding"/>
    <property type="evidence" value="ECO:0007669"/>
    <property type="project" value="InterPro"/>
</dbReference>